<accession>A0A2H4J6E9</accession>
<organism evidence="1">
    <name type="scientific">uncultured Caudovirales phage</name>
    <dbReference type="NCBI Taxonomy" id="2100421"/>
    <lineage>
        <taxon>Viruses</taxon>
        <taxon>Duplodnaviria</taxon>
        <taxon>Heunggongvirae</taxon>
        <taxon>Uroviricota</taxon>
        <taxon>Caudoviricetes</taxon>
        <taxon>Peduoviridae</taxon>
        <taxon>Maltschvirus</taxon>
        <taxon>Maltschvirus maltsch</taxon>
    </lineage>
</organism>
<name>A0A2H4J6E9_9CAUD</name>
<reference evidence="1" key="1">
    <citation type="submission" date="2017-06" db="EMBL/GenBank/DDBJ databases">
        <title>Novel phages from South African skin metaviromes.</title>
        <authorList>
            <person name="van Zyl L.J."/>
            <person name="Abrahams Y."/>
            <person name="Stander E.A."/>
            <person name="Kirby B.M."/>
            <person name="Clavaud C."/>
            <person name="Farcet C."/>
            <person name="Breton L."/>
            <person name="Trindade M.I."/>
        </authorList>
    </citation>
    <scope>NUCLEOTIDE SEQUENCE</scope>
</reference>
<evidence type="ECO:0000313" key="1">
    <source>
        <dbReference type="EMBL" id="ASN67651.1"/>
    </source>
</evidence>
<gene>
    <name evidence="1" type="ORF">7F20_10</name>
</gene>
<protein>
    <submittedName>
        <fullName evidence="1">Uncharacterized protein</fullName>
    </submittedName>
</protein>
<proteinExistence type="predicted"/>
<sequence>MTEQERYLKEIATELKLIREQLEKSNNTIEIRSEIDTNSLQEFVNRENLKGSRTFNF</sequence>
<dbReference type="EMBL" id="MF417861">
    <property type="protein sequence ID" value="ASN67651.1"/>
    <property type="molecule type" value="Genomic_DNA"/>
</dbReference>